<feature type="domain" description="Major facilitator superfamily (MFS) profile" evidence="7">
    <location>
        <begin position="49"/>
        <end position="466"/>
    </location>
</feature>
<dbReference type="PANTHER" id="PTHR43791">
    <property type="entry name" value="PERMEASE-RELATED"/>
    <property type="match status" value="1"/>
</dbReference>
<dbReference type="AlphaFoldDB" id="A0A225AQL6"/>
<feature type="transmembrane region" description="Helical" evidence="6">
    <location>
        <begin position="184"/>
        <end position="202"/>
    </location>
</feature>
<keyword evidence="4 6" id="KW-1133">Transmembrane helix</keyword>
<comment type="caution">
    <text evidence="8">The sequence shown here is derived from an EMBL/GenBank/DDBJ whole genome shotgun (WGS) entry which is preliminary data.</text>
</comment>
<dbReference type="SUPFAM" id="SSF103473">
    <property type="entry name" value="MFS general substrate transporter"/>
    <property type="match status" value="1"/>
</dbReference>
<dbReference type="OrthoDB" id="19923at2759"/>
<accession>A0A225AQL6</accession>
<dbReference type="STRING" id="1441469.A0A225AQL6"/>
<dbReference type="Gene3D" id="1.20.1250.20">
    <property type="entry name" value="MFS general substrate transporter like domains"/>
    <property type="match status" value="2"/>
</dbReference>
<dbReference type="GO" id="GO:0016020">
    <property type="term" value="C:membrane"/>
    <property type="evidence" value="ECO:0007669"/>
    <property type="project" value="UniProtKB-SubCell"/>
</dbReference>
<evidence type="ECO:0000256" key="5">
    <source>
        <dbReference type="ARBA" id="ARBA00023136"/>
    </source>
</evidence>
<evidence type="ECO:0000259" key="7">
    <source>
        <dbReference type="PROSITE" id="PS50850"/>
    </source>
</evidence>
<dbReference type="InterPro" id="IPR020846">
    <property type="entry name" value="MFS_dom"/>
</dbReference>
<dbReference type="GeneID" id="31007142"/>
<dbReference type="RefSeq" id="XP_020117347.1">
    <property type="nucleotide sequence ID" value="XM_020262670.1"/>
</dbReference>
<evidence type="ECO:0000256" key="2">
    <source>
        <dbReference type="ARBA" id="ARBA00022448"/>
    </source>
</evidence>
<evidence type="ECO:0000313" key="8">
    <source>
        <dbReference type="EMBL" id="OKL57226.1"/>
    </source>
</evidence>
<proteinExistence type="predicted"/>
<organism evidence="8 9">
    <name type="scientific">Talaromyces atroroseus</name>
    <dbReference type="NCBI Taxonomy" id="1441469"/>
    <lineage>
        <taxon>Eukaryota</taxon>
        <taxon>Fungi</taxon>
        <taxon>Dikarya</taxon>
        <taxon>Ascomycota</taxon>
        <taxon>Pezizomycotina</taxon>
        <taxon>Eurotiomycetes</taxon>
        <taxon>Eurotiomycetidae</taxon>
        <taxon>Eurotiales</taxon>
        <taxon>Trichocomaceae</taxon>
        <taxon>Talaromyces</taxon>
        <taxon>Talaromyces sect. Trachyspermi</taxon>
    </lineage>
</organism>
<dbReference type="Proteomes" id="UP000214365">
    <property type="component" value="Unassembled WGS sequence"/>
</dbReference>
<sequence>MAAENVPVEDAEKSAAINSNDGSIHSGMTPEDARVLFKERLCLKLDLYLLTPMFFLNVLSLMGRTNIGAAFIQHLIQDLHLDAMKVFAATTISLVMLILFEVPSNLLMKWLEVKFNLSYMRYLSLITFCLGLVTLGQAFDKTYGALLGTRFVIGIFDAGLIPGCVFVLSLYYPSVHMQWRMSMLMVANIVSNIVSNILAYAIAEIHNGNGWHGWRWIFLVEGCITMGIGLACCWSNIGRPEKATWLTQEEKDIIATSVESRVSTIGLAAEWKTFFSSILNYVWPSLYVLTCSTTYSVAIFAPSFVKAFRPTLSTPQIQGQVVPIFVVSAAACLLVAWLADRFNHRSAFAILGYIISIIGYVILHFPKTDSSSVKMLGLYFVSIGTYISLPMVWTLTSLNLATPLQKAIGSGFVIGVGNVGGFVSSWIFRTSQAPYYTSGMIDGLILTCVAAGLTAVTWAYIEWHNRRSPRATDNIDSLTSGVVFKYRS</sequence>
<feature type="transmembrane region" description="Helical" evidence="6">
    <location>
        <begin position="119"/>
        <end position="139"/>
    </location>
</feature>
<feature type="transmembrane region" description="Helical" evidence="6">
    <location>
        <begin position="377"/>
        <end position="395"/>
    </location>
</feature>
<keyword evidence="3 6" id="KW-0812">Transmembrane</keyword>
<dbReference type="EMBL" id="LFMY01000012">
    <property type="protein sequence ID" value="OKL57226.1"/>
    <property type="molecule type" value="Genomic_DNA"/>
</dbReference>
<keyword evidence="2" id="KW-0813">Transport</keyword>
<feature type="transmembrane region" description="Helical" evidence="6">
    <location>
        <begin position="281"/>
        <end position="301"/>
    </location>
</feature>
<feature type="transmembrane region" description="Helical" evidence="6">
    <location>
        <begin position="440"/>
        <end position="461"/>
    </location>
</feature>
<feature type="transmembrane region" description="Helical" evidence="6">
    <location>
        <begin position="87"/>
        <end position="107"/>
    </location>
</feature>
<evidence type="ECO:0000256" key="6">
    <source>
        <dbReference type="SAM" id="Phobius"/>
    </source>
</evidence>
<feature type="transmembrane region" description="Helical" evidence="6">
    <location>
        <begin position="407"/>
        <end position="428"/>
    </location>
</feature>
<dbReference type="GO" id="GO:0022857">
    <property type="term" value="F:transmembrane transporter activity"/>
    <property type="evidence" value="ECO:0007669"/>
    <property type="project" value="InterPro"/>
</dbReference>
<evidence type="ECO:0000256" key="3">
    <source>
        <dbReference type="ARBA" id="ARBA00022692"/>
    </source>
</evidence>
<evidence type="ECO:0000256" key="4">
    <source>
        <dbReference type="ARBA" id="ARBA00022989"/>
    </source>
</evidence>
<feature type="transmembrane region" description="Helical" evidence="6">
    <location>
        <begin position="47"/>
        <end position="67"/>
    </location>
</feature>
<evidence type="ECO:0000313" key="9">
    <source>
        <dbReference type="Proteomes" id="UP000214365"/>
    </source>
</evidence>
<keyword evidence="9" id="KW-1185">Reference proteome</keyword>
<feature type="transmembrane region" description="Helical" evidence="6">
    <location>
        <begin position="151"/>
        <end position="172"/>
    </location>
</feature>
<name>A0A225AQL6_TALAT</name>
<protein>
    <recommendedName>
        <fullName evidence="7">Major facilitator superfamily (MFS) profile domain-containing protein</fullName>
    </recommendedName>
</protein>
<feature type="transmembrane region" description="Helical" evidence="6">
    <location>
        <begin position="346"/>
        <end position="365"/>
    </location>
</feature>
<dbReference type="Pfam" id="PF07690">
    <property type="entry name" value="MFS_1"/>
    <property type="match status" value="1"/>
</dbReference>
<comment type="subcellular location">
    <subcellularLocation>
        <location evidence="1">Membrane</location>
        <topology evidence="1">Multi-pass membrane protein</topology>
    </subcellularLocation>
</comment>
<evidence type="ECO:0000256" key="1">
    <source>
        <dbReference type="ARBA" id="ARBA00004141"/>
    </source>
</evidence>
<dbReference type="PANTHER" id="PTHR43791:SF36">
    <property type="entry name" value="TRANSPORTER, PUTATIVE (AFU_ORTHOLOGUE AFUA_6G08340)-RELATED"/>
    <property type="match status" value="1"/>
</dbReference>
<reference evidence="8 9" key="1">
    <citation type="submission" date="2015-06" db="EMBL/GenBank/DDBJ databases">
        <title>Talaromyces atroroseus IBT 11181 draft genome.</title>
        <authorList>
            <person name="Rasmussen K.B."/>
            <person name="Rasmussen S."/>
            <person name="Petersen B."/>
            <person name="Sicheritz-Ponten T."/>
            <person name="Mortensen U.H."/>
            <person name="Thrane U."/>
        </authorList>
    </citation>
    <scope>NUCLEOTIDE SEQUENCE [LARGE SCALE GENOMIC DNA]</scope>
    <source>
        <strain evidence="8 9">IBT 11181</strain>
    </source>
</reference>
<feature type="transmembrane region" description="Helical" evidence="6">
    <location>
        <begin position="321"/>
        <end position="339"/>
    </location>
</feature>
<keyword evidence="5 6" id="KW-0472">Membrane</keyword>
<gene>
    <name evidence="8" type="ORF">UA08_07386</name>
</gene>
<dbReference type="InterPro" id="IPR011701">
    <property type="entry name" value="MFS"/>
</dbReference>
<feature type="transmembrane region" description="Helical" evidence="6">
    <location>
        <begin position="214"/>
        <end position="234"/>
    </location>
</feature>
<dbReference type="InterPro" id="IPR036259">
    <property type="entry name" value="MFS_trans_sf"/>
</dbReference>
<dbReference type="PROSITE" id="PS50850">
    <property type="entry name" value="MFS"/>
    <property type="match status" value="1"/>
</dbReference>